<feature type="compositionally biased region" description="Basic and acidic residues" evidence="1">
    <location>
        <begin position="203"/>
        <end position="215"/>
    </location>
</feature>
<feature type="region of interest" description="Disordered" evidence="1">
    <location>
        <begin position="353"/>
        <end position="372"/>
    </location>
</feature>
<feature type="compositionally biased region" description="Polar residues" evidence="1">
    <location>
        <begin position="295"/>
        <end position="313"/>
    </location>
</feature>
<sequence length="455" mass="48998">MSSAESNRTLSLFRTLLSELSIPLSPPTLSSIPPLLILLVIERITSCKIPLPDSFSLVRPQSQSQSRSGFEFSNDDATSGVSRSSASTKIDDDLALIKILIGYLGDDLLGMDLSVVDPLKVVSGGEREMEVLVMALVVLAKRYGIVVDPSAASASASRTFASGFEGEEGKKNEGDEGGSYLNWSRDRGSMVPRRMGSLVPVDGDNKSWDPHDLTKAEAQTTAGSRLPSASRPAARRSWQDESLGDPKEHFEGDASGGAIFIQRGHGPGYQDKDEDEDEDEEQALVLPEPIKPDVTFSSPPLSCPTRLSRNTRPISSLSTSNQLLMDRFDMDMDIDMDVFTNTYTYGYDCTGERGQKGTAAPKGGREKTPEKSAGGIAFASAHQDFDTGTEYDRSMSSELGGAHSPIETTPHIPILTSSSSGSSSYFDDGHQSKTSAKTVLQCMLDEFGLDLQQTG</sequence>
<reference evidence="2 3" key="1">
    <citation type="submission" date="2013-07" db="EMBL/GenBank/DDBJ databases">
        <title>The Genome Sequence of Cryptococcus heveanensis BCC8398.</title>
        <authorList>
            <consortium name="The Broad Institute Genome Sequencing Platform"/>
            <person name="Cuomo C."/>
            <person name="Litvintseva A."/>
            <person name="Chen Y."/>
            <person name="Heitman J."/>
            <person name="Sun S."/>
            <person name="Springer D."/>
            <person name="Dromer F."/>
            <person name="Young S.K."/>
            <person name="Zeng Q."/>
            <person name="Gargeya S."/>
            <person name="Fitzgerald M."/>
            <person name="Abouelleil A."/>
            <person name="Alvarado L."/>
            <person name="Berlin A.M."/>
            <person name="Chapman S.B."/>
            <person name="Dewar J."/>
            <person name="Goldberg J."/>
            <person name="Griggs A."/>
            <person name="Gujja S."/>
            <person name="Hansen M."/>
            <person name="Howarth C."/>
            <person name="Imamovic A."/>
            <person name="Larimer J."/>
            <person name="McCowan C."/>
            <person name="Murphy C."/>
            <person name="Pearson M."/>
            <person name="Priest M."/>
            <person name="Roberts A."/>
            <person name="Saif S."/>
            <person name="Shea T."/>
            <person name="Sykes S."/>
            <person name="Wortman J."/>
            <person name="Nusbaum C."/>
            <person name="Birren B."/>
        </authorList>
    </citation>
    <scope>NUCLEOTIDE SEQUENCE [LARGE SCALE GENOMIC DNA]</scope>
    <source>
        <strain evidence="2 3">BCC8398</strain>
    </source>
</reference>
<feature type="compositionally biased region" description="Acidic residues" evidence="1">
    <location>
        <begin position="272"/>
        <end position="282"/>
    </location>
</feature>
<name>A0A1B9H2K2_9TREE</name>
<gene>
    <name evidence="2" type="ORF">I316_00613</name>
</gene>
<dbReference type="AlphaFoldDB" id="A0A1B9H2K2"/>
<evidence type="ECO:0000313" key="3">
    <source>
        <dbReference type="Proteomes" id="UP000092666"/>
    </source>
</evidence>
<dbReference type="EMBL" id="KV700122">
    <property type="protein sequence ID" value="OCF37489.1"/>
    <property type="molecule type" value="Genomic_DNA"/>
</dbReference>
<feature type="region of interest" description="Disordered" evidence="1">
    <location>
        <begin position="389"/>
        <end position="430"/>
    </location>
</feature>
<reference evidence="3" key="2">
    <citation type="submission" date="2013-12" db="EMBL/GenBank/DDBJ databases">
        <title>Evolution of pathogenesis and genome organization in the Tremellales.</title>
        <authorList>
            <person name="Cuomo C."/>
            <person name="Litvintseva A."/>
            <person name="Heitman J."/>
            <person name="Chen Y."/>
            <person name="Sun S."/>
            <person name="Springer D."/>
            <person name="Dromer F."/>
            <person name="Young S."/>
            <person name="Zeng Q."/>
            <person name="Chapman S."/>
            <person name="Gujja S."/>
            <person name="Saif S."/>
            <person name="Birren B."/>
        </authorList>
    </citation>
    <scope>NUCLEOTIDE SEQUENCE [LARGE SCALE GENOMIC DNA]</scope>
    <source>
        <strain evidence="3">BCC8398</strain>
    </source>
</reference>
<feature type="region of interest" description="Disordered" evidence="1">
    <location>
        <begin position="157"/>
        <end position="313"/>
    </location>
</feature>
<evidence type="ECO:0000313" key="2">
    <source>
        <dbReference type="EMBL" id="OCF37489.1"/>
    </source>
</evidence>
<keyword evidence="3" id="KW-1185">Reference proteome</keyword>
<evidence type="ECO:0000256" key="1">
    <source>
        <dbReference type="SAM" id="MobiDB-lite"/>
    </source>
</evidence>
<organism evidence="2 3">
    <name type="scientific">Kwoniella heveanensis BCC8398</name>
    <dbReference type="NCBI Taxonomy" id="1296120"/>
    <lineage>
        <taxon>Eukaryota</taxon>
        <taxon>Fungi</taxon>
        <taxon>Dikarya</taxon>
        <taxon>Basidiomycota</taxon>
        <taxon>Agaricomycotina</taxon>
        <taxon>Tremellomycetes</taxon>
        <taxon>Tremellales</taxon>
        <taxon>Cryptococcaceae</taxon>
        <taxon>Kwoniella</taxon>
    </lineage>
</organism>
<feature type="compositionally biased region" description="Low complexity" evidence="1">
    <location>
        <begin position="222"/>
        <end position="236"/>
    </location>
</feature>
<proteinExistence type="predicted"/>
<dbReference type="Proteomes" id="UP000092666">
    <property type="component" value="Unassembled WGS sequence"/>
</dbReference>
<accession>A0A1B9H2K2</accession>
<evidence type="ECO:0008006" key="4">
    <source>
        <dbReference type="Google" id="ProtNLM"/>
    </source>
</evidence>
<protein>
    <recommendedName>
        <fullName evidence="4">DUF5745 domain-containing protein</fullName>
    </recommendedName>
</protein>